<dbReference type="SUPFAM" id="SSF51905">
    <property type="entry name" value="FAD/NAD(P)-binding domain"/>
    <property type="match status" value="1"/>
</dbReference>
<dbReference type="PROSITE" id="PS00624">
    <property type="entry name" value="GMC_OXRED_2"/>
    <property type="match status" value="1"/>
</dbReference>
<dbReference type="PROSITE" id="PS00623">
    <property type="entry name" value="GMC_OXRED_1"/>
    <property type="match status" value="1"/>
</dbReference>
<dbReference type="GO" id="GO:0016614">
    <property type="term" value="F:oxidoreductase activity, acting on CH-OH group of donors"/>
    <property type="evidence" value="ECO:0007669"/>
    <property type="project" value="InterPro"/>
</dbReference>
<keyword evidence="6" id="KW-1133">Transmembrane helix</keyword>
<dbReference type="AlphaFoldDB" id="A0AAV3ZRE0"/>
<reference evidence="9 10" key="1">
    <citation type="journal article" date="2021" name="Elife">
        <title>Chloroplast acquisition without the gene transfer in kleptoplastic sea slugs, Plakobranchus ocellatus.</title>
        <authorList>
            <person name="Maeda T."/>
            <person name="Takahashi S."/>
            <person name="Yoshida T."/>
            <person name="Shimamura S."/>
            <person name="Takaki Y."/>
            <person name="Nagai Y."/>
            <person name="Toyoda A."/>
            <person name="Suzuki Y."/>
            <person name="Arimoto A."/>
            <person name="Ishii H."/>
            <person name="Satoh N."/>
            <person name="Nishiyama T."/>
            <person name="Hasebe M."/>
            <person name="Maruyama T."/>
            <person name="Minagawa J."/>
            <person name="Obokata J."/>
            <person name="Shigenobu S."/>
        </authorList>
    </citation>
    <scope>NUCLEOTIDE SEQUENCE [LARGE SCALE GENOMIC DNA]</scope>
</reference>
<dbReference type="InterPro" id="IPR000172">
    <property type="entry name" value="GMC_OxRdtase_N"/>
</dbReference>
<evidence type="ECO:0000256" key="5">
    <source>
        <dbReference type="RuleBase" id="RU003968"/>
    </source>
</evidence>
<comment type="cofactor">
    <cofactor evidence="1">
        <name>FAD</name>
        <dbReference type="ChEBI" id="CHEBI:57692"/>
    </cofactor>
</comment>
<keyword evidence="10" id="KW-1185">Reference proteome</keyword>
<dbReference type="Gene3D" id="3.30.560.10">
    <property type="entry name" value="Glucose Oxidase, domain 3"/>
    <property type="match status" value="1"/>
</dbReference>
<dbReference type="GO" id="GO:0050660">
    <property type="term" value="F:flavin adenine dinucleotide binding"/>
    <property type="evidence" value="ECO:0007669"/>
    <property type="project" value="InterPro"/>
</dbReference>
<gene>
    <name evidence="9" type="ORF">PoB_002813600</name>
</gene>
<sequence length="423" mass="46943">MLNSNVVKLSVFAVLTALAVNLFYPNLFWREPPVAITINATYDFIVVGGGAAGSILAARLSENQDVRVLLLEAGPSDWGNPIFEIPALGMLAYDTDLDWAYTTERQDGLFKGMENERSVWPRGKVLGGSGNLNAMVAVRGNRHDYDRWAEYTGDQTWNYKHVLSYFKKMEDMQVKELRDSAYHGKDGPLTINWMNSGPLAQKLVEAGQDLGFSNNDYNGKSMEGYFHIQNNVANQKRLSSSKAYLHSAMERPNLDVAVNSHVQKVVIENKLAVGVEVIRNGRKLTVSARKEVILSAGAIGSPQILMLSGVGPRNHLEDMHVPVAADLPVGENLQDHVTVDIAVGINESYTYRVDDFSSPWTLMQYHLFGTGALNVPSSLEVVGFQSVTPESKEKDWPDLQLHFMSIAGTSDFMRRLRYTEGVT</sequence>
<protein>
    <submittedName>
        <fullName evidence="9">Glucose dehydrogenase</fullName>
    </submittedName>
</protein>
<evidence type="ECO:0000256" key="1">
    <source>
        <dbReference type="ARBA" id="ARBA00001974"/>
    </source>
</evidence>
<evidence type="ECO:0000259" key="8">
    <source>
        <dbReference type="PROSITE" id="PS00624"/>
    </source>
</evidence>
<keyword evidence="4 5" id="KW-0274">FAD</keyword>
<feature type="domain" description="Glucose-methanol-choline oxidoreductase N-terminal" evidence="8">
    <location>
        <begin position="297"/>
        <end position="311"/>
    </location>
</feature>
<keyword evidence="3 5" id="KW-0285">Flavoprotein</keyword>
<evidence type="ECO:0000313" key="10">
    <source>
        <dbReference type="Proteomes" id="UP000735302"/>
    </source>
</evidence>
<name>A0AAV3ZRE0_9GAST</name>
<dbReference type="SUPFAM" id="SSF54373">
    <property type="entry name" value="FAD-linked reductases, C-terminal domain"/>
    <property type="match status" value="1"/>
</dbReference>
<dbReference type="InterPro" id="IPR036188">
    <property type="entry name" value="FAD/NAD-bd_sf"/>
</dbReference>
<accession>A0AAV3ZRE0</accession>
<dbReference type="InterPro" id="IPR012132">
    <property type="entry name" value="GMC_OxRdtase"/>
</dbReference>
<proteinExistence type="inferred from homology"/>
<evidence type="ECO:0000256" key="6">
    <source>
        <dbReference type="SAM" id="Phobius"/>
    </source>
</evidence>
<evidence type="ECO:0000256" key="2">
    <source>
        <dbReference type="ARBA" id="ARBA00010790"/>
    </source>
</evidence>
<comment type="caution">
    <text evidence="9">The sequence shown here is derived from an EMBL/GenBank/DDBJ whole genome shotgun (WGS) entry which is preliminary data.</text>
</comment>
<dbReference type="EMBL" id="BLXT01003538">
    <property type="protein sequence ID" value="GFO01631.1"/>
    <property type="molecule type" value="Genomic_DNA"/>
</dbReference>
<evidence type="ECO:0000313" key="9">
    <source>
        <dbReference type="EMBL" id="GFO01631.1"/>
    </source>
</evidence>
<evidence type="ECO:0000256" key="3">
    <source>
        <dbReference type="ARBA" id="ARBA00022630"/>
    </source>
</evidence>
<feature type="domain" description="Glucose-methanol-choline oxidoreductase N-terminal" evidence="7">
    <location>
        <begin position="123"/>
        <end position="146"/>
    </location>
</feature>
<keyword evidence="6" id="KW-0472">Membrane</keyword>
<dbReference type="PANTHER" id="PTHR11552:SF147">
    <property type="entry name" value="CHOLINE DEHYDROGENASE, MITOCHONDRIAL"/>
    <property type="match status" value="1"/>
</dbReference>
<dbReference type="Proteomes" id="UP000735302">
    <property type="component" value="Unassembled WGS sequence"/>
</dbReference>
<dbReference type="Pfam" id="PF00732">
    <property type="entry name" value="GMC_oxred_N"/>
    <property type="match status" value="1"/>
</dbReference>
<dbReference type="Gene3D" id="3.50.50.60">
    <property type="entry name" value="FAD/NAD(P)-binding domain"/>
    <property type="match status" value="1"/>
</dbReference>
<comment type="similarity">
    <text evidence="2 5">Belongs to the GMC oxidoreductase family.</text>
</comment>
<evidence type="ECO:0000259" key="7">
    <source>
        <dbReference type="PROSITE" id="PS00623"/>
    </source>
</evidence>
<evidence type="ECO:0000256" key="4">
    <source>
        <dbReference type="ARBA" id="ARBA00022827"/>
    </source>
</evidence>
<feature type="transmembrane region" description="Helical" evidence="6">
    <location>
        <begin position="6"/>
        <end position="24"/>
    </location>
</feature>
<dbReference type="PANTHER" id="PTHR11552">
    <property type="entry name" value="GLUCOSE-METHANOL-CHOLINE GMC OXIDOREDUCTASE"/>
    <property type="match status" value="1"/>
</dbReference>
<organism evidence="9 10">
    <name type="scientific">Plakobranchus ocellatus</name>
    <dbReference type="NCBI Taxonomy" id="259542"/>
    <lineage>
        <taxon>Eukaryota</taxon>
        <taxon>Metazoa</taxon>
        <taxon>Spiralia</taxon>
        <taxon>Lophotrochozoa</taxon>
        <taxon>Mollusca</taxon>
        <taxon>Gastropoda</taxon>
        <taxon>Heterobranchia</taxon>
        <taxon>Euthyneura</taxon>
        <taxon>Panpulmonata</taxon>
        <taxon>Sacoglossa</taxon>
        <taxon>Placobranchoidea</taxon>
        <taxon>Plakobranchidae</taxon>
        <taxon>Plakobranchus</taxon>
    </lineage>
</organism>
<keyword evidence="6" id="KW-0812">Transmembrane</keyword>